<keyword evidence="7" id="KW-0496">Mitochondrion</keyword>
<sequence>MEQNENTASQESITDVVYGSISGIAGKLIEYPFDTVKVRLQSQPDNRPLQFTGPLDCFKQSIKHEGIRGLYRGISSPIVGAAAENASLFWGYNLAQRLVSPIGLSPMAASLVCGSISGVVTSFILTPIELIKCKMQVQTLPQFSSSKARHHGVLRLILDVYKHYGIRGYWHGQTGTLLRECGGSAAWFGANEYVKLFFQKLNNRKDNTIGELLLGGAAAGISYNVSLFPADTIKSRIQTETMLHPTQQMSFWQCGKLIVRNGGIRALYRGCGITVCRAAPSSAVIFVTYEKLKELDKYIYK</sequence>
<dbReference type="Gene3D" id="1.50.40.10">
    <property type="entry name" value="Mitochondrial carrier domain"/>
    <property type="match status" value="2"/>
</dbReference>
<feature type="repeat" description="Solcar" evidence="9">
    <location>
        <begin position="10"/>
        <end position="98"/>
    </location>
</feature>
<evidence type="ECO:0000256" key="1">
    <source>
        <dbReference type="ARBA" id="ARBA00004225"/>
    </source>
</evidence>
<dbReference type="InterPro" id="IPR050567">
    <property type="entry name" value="Mitochondrial_Carrier"/>
</dbReference>
<feature type="repeat" description="Solcar" evidence="9">
    <location>
        <begin position="207"/>
        <end position="295"/>
    </location>
</feature>
<dbReference type="VEuPathDB" id="FungiDB:TRICI_005829"/>
<reference evidence="11" key="1">
    <citation type="journal article" date="2019" name="G3 (Bethesda)">
        <title>Genome Assemblies of Two Rare Opportunistic Yeast Pathogens: Diutina rugosa (syn. Candida rugosa) and Trichomonascus ciferrii (syn. Candida ciferrii).</title>
        <authorList>
            <person name="Mixao V."/>
            <person name="Saus E."/>
            <person name="Hansen A.P."/>
            <person name="Lass-Florl C."/>
            <person name="Gabaldon T."/>
        </authorList>
    </citation>
    <scope>NUCLEOTIDE SEQUENCE</scope>
    <source>
        <strain evidence="11">CBS 4856</strain>
    </source>
</reference>
<evidence type="ECO:0000313" key="12">
    <source>
        <dbReference type="Proteomes" id="UP000761534"/>
    </source>
</evidence>
<dbReference type="SUPFAM" id="SSF103506">
    <property type="entry name" value="Mitochondrial carrier"/>
    <property type="match status" value="1"/>
</dbReference>
<dbReference type="FunFam" id="1.50.40.10:FF:000109">
    <property type="entry name" value="Ornithine carrier protein AmcA/Ort1"/>
    <property type="match status" value="1"/>
</dbReference>
<dbReference type="OrthoDB" id="2139348at2759"/>
<keyword evidence="3 10" id="KW-0813">Transport</keyword>
<evidence type="ECO:0000256" key="4">
    <source>
        <dbReference type="ARBA" id="ARBA00022692"/>
    </source>
</evidence>
<protein>
    <submittedName>
        <fullName evidence="11">Uncharacterized protein</fullName>
    </submittedName>
</protein>
<comment type="subcellular location">
    <subcellularLocation>
        <location evidence="1">Mitochondrion membrane</location>
        <topology evidence="1">Multi-pass membrane protein</topology>
    </subcellularLocation>
</comment>
<keyword evidence="8 9" id="KW-0472">Membrane</keyword>
<accession>A0A642UNU6</accession>
<evidence type="ECO:0000256" key="10">
    <source>
        <dbReference type="RuleBase" id="RU000488"/>
    </source>
</evidence>
<gene>
    <name evidence="11" type="ORF">TRICI_005829</name>
</gene>
<dbReference type="GO" id="GO:1990575">
    <property type="term" value="P:mitochondrial L-ornithine transmembrane transport"/>
    <property type="evidence" value="ECO:0007669"/>
    <property type="project" value="TreeGrafter"/>
</dbReference>
<dbReference type="GO" id="GO:0000064">
    <property type="term" value="F:L-ornithine transmembrane transporter activity"/>
    <property type="evidence" value="ECO:0007669"/>
    <property type="project" value="TreeGrafter"/>
</dbReference>
<dbReference type="Proteomes" id="UP000761534">
    <property type="component" value="Unassembled WGS sequence"/>
</dbReference>
<evidence type="ECO:0000256" key="8">
    <source>
        <dbReference type="ARBA" id="ARBA00023136"/>
    </source>
</evidence>
<dbReference type="PROSITE" id="PS50920">
    <property type="entry name" value="SOLCAR"/>
    <property type="match status" value="3"/>
</dbReference>
<evidence type="ECO:0000256" key="3">
    <source>
        <dbReference type="ARBA" id="ARBA00022448"/>
    </source>
</evidence>
<name>A0A642UNU6_9ASCO</name>
<evidence type="ECO:0000313" key="11">
    <source>
        <dbReference type="EMBL" id="KAA8902698.1"/>
    </source>
</evidence>
<keyword evidence="6" id="KW-1133">Transmembrane helix</keyword>
<keyword evidence="12" id="KW-1185">Reference proteome</keyword>
<dbReference type="InterPro" id="IPR018108">
    <property type="entry name" value="MCP_transmembrane"/>
</dbReference>
<feature type="repeat" description="Solcar" evidence="9">
    <location>
        <begin position="105"/>
        <end position="197"/>
    </location>
</feature>
<dbReference type="InterPro" id="IPR023395">
    <property type="entry name" value="MCP_dom_sf"/>
</dbReference>
<dbReference type="AlphaFoldDB" id="A0A642UNU6"/>
<evidence type="ECO:0000256" key="9">
    <source>
        <dbReference type="PROSITE-ProRule" id="PRU00282"/>
    </source>
</evidence>
<evidence type="ECO:0000256" key="7">
    <source>
        <dbReference type="ARBA" id="ARBA00023128"/>
    </source>
</evidence>
<dbReference type="PANTHER" id="PTHR45624">
    <property type="entry name" value="MITOCHONDRIAL BASIC AMINO ACIDS TRANSPORTER-RELATED"/>
    <property type="match status" value="1"/>
</dbReference>
<comment type="caution">
    <text evidence="11">The sequence shown here is derived from an EMBL/GenBank/DDBJ whole genome shotgun (WGS) entry which is preliminary data.</text>
</comment>
<comment type="similarity">
    <text evidence="2 10">Belongs to the mitochondrial carrier (TC 2.A.29) family.</text>
</comment>
<dbReference type="EMBL" id="SWFS01000459">
    <property type="protein sequence ID" value="KAA8902698.1"/>
    <property type="molecule type" value="Genomic_DNA"/>
</dbReference>
<evidence type="ECO:0000256" key="5">
    <source>
        <dbReference type="ARBA" id="ARBA00022737"/>
    </source>
</evidence>
<dbReference type="PANTHER" id="PTHR45624:SF31">
    <property type="entry name" value="MITOCHONDRIAL ORNITHINE TRANSPORTER 1"/>
    <property type="match status" value="1"/>
</dbReference>
<organism evidence="11 12">
    <name type="scientific">Trichomonascus ciferrii</name>
    <dbReference type="NCBI Taxonomy" id="44093"/>
    <lineage>
        <taxon>Eukaryota</taxon>
        <taxon>Fungi</taxon>
        <taxon>Dikarya</taxon>
        <taxon>Ascomycota</taxon>
        <taxon>Saccharomycotina</taxon>
        <taxon>Dipodascomycetes</taxon>
        <taxon>Dipodascales</taxon>
        <taxon>Trichomonascaceae</taxon>
        <taxon>Trichomonascus</taxon>
        <taxon>Trichomonascus ciferrii complex</taxon>
    </lineage>
</organism>
<evidence type="ECO:0000256" key="2">
    <source>
        <dbReference type="ARBA" id="ARBA00006375"/>
    </source>
</evidence>
<keyword evidence="4 9" id="KW-0812">Transmembrane</keyword>
<proteinExistence type="inferred from homology"/>
<dbReference type="Pfam" id="PF00153">
    <property type="entry name" value="Mito_carr"/>
    <property type="match status" value="3"/>
</dbReference>
<keyword evidence="5" id="KW-0677">Repeat</keyword>
<dbReference type="GO" id="GO:0031966">
    <property type="term" value="C:mitochondrial membrane"/>
    <property type="evidence" value="ECO:0007669"/>
    <property type="project" value="UniProtKB-SubCell"/>
</dbReference>
<evidence type="ECO:0000256" key="6">
    <source>
        <dbReference type="ARBA" id="ARBA00022989"/>
    </source>
</evidence>